<reference evidence="1 2" key="1">
    <citation type="submission" date="2023-12" db="EMBL/GenBank/DDBJ databases">
        <authorList>
            <person name="Manesh M.J.H."/>
            <person name="Bing R.G."/>
            <person name="Willard D.J."/>
            <person name="Kelly R.M."/>
        </authorList>
    </citation>
    <scope>NUCLEOTIDE SEQUENCE [LARGE SCALE GENOMIC DNA]</scope>
    <source>
        <strain evidence="1 2">DSM 8977</strain>
    </source>
</reference>
<keyword evidence="2" id="KW-1185">Reference proteome</keyword>
<sequence>MANFHNTKSLKFFALHFYYTTCKKQKPQPLAVVATCFNPQRVGYKLRSERSREASINAFNPQREGYKPVDGLRNLTRNKWLSFQAAAGYFYYTPKAFESQGMPKTSFCSRPPGVFGGIAGRQQLVNTKSEI</sequence>
<proteinExistence type="predicted"/>
<dbReference type="EMBL" id="CP139957">
    <property type="protein sequence ID" value="WPX08767.1"/>
    <property type="molecule type" value="Genomic_DNA"/>
</dbReference>
<protein>
    <submittedName>
        <fullName evidence="1">Uncharacterized protein</fullName>
    </submittedName>
</protein>
<evidence type="ECO:0000313" key="1">
    <source>
        <dbReference type="EMBL" id="WPX08767.1"/>
    </source>
</evidence>
<dbReference type="Proteomes" id="UP001322744">
    <property type="component" value="Chromosome"/>
</dbReference>
<accession>A0ABZ0TZX6</accession>
<dbReference type="RefSeq" id="WP_045173312.1">
    <property type="nucleotide sequence ID" value="NZ_CP139957.1"/>
</dbReference>
<gene>
    <name evidence="1" type="ORF">SOJ16_002677</name>
</gene>
<evidence type="ECO:0000313" key="2">
    <source>
        <dbReference type="Proteomes" id="UP001322744"/>
    </source>
</evidence>
<organism evidence="1 2">
    <name type="scientific">Anaerocellum danielii</name>
    <dbReference type="NCBI Taxonomy" id="1387557"/>
    <lineage>
        <taxon>Bacteria</taxon>
        <taxon>Bacillati</taxon>
        <taxon>Bacillota</taxon>
        <taxon>Bacillota incertae sedis</taxon>
        <taxon>Caldicellulosiruptorales</taxon>
        <taxon>Caldicellulosiruptoraceae</taxon>
        <taxon>Anaerocellum</taxon>
    </lineage>
</organism>
<name>A0ABZ0TZX6_9FIRM</name>